<keyword evidence="3" id="KW-1185">Reference proteome</keyword>
<comment type="caution">
    <text evidence="2">The sequence shown here is derived from an EMBL/GenBank/DDBJ whole genome shotgun (WGS) entry which is preliminary data.</text>
</comment>
<dbReference type="GO" id="GO:0008168">
    <property type="term" value="F:methyltransferase activity"/>
    <property type="evidence" value="ECO:0007669"/>
    <property type="project" value="TreeGrafter"/>
</dbReference>
<sequence length="488" mass="56504">GRKLKIASLPENVQDKSYKSKTNSWRMNDTGCCIYEDSDFFRLDIQAIYPQEDGLPFPDNEFDHVHQMGFLFYLSSLGINIIHVPNTNSYIKIYFLKQNNDVKVIYEHDSLLESQPNITKVHRDEREIIVEPNGGITKEEYQRMIGNELTNGLKKPDPNLLILDYGLKKRKIILFVFLINNFNPFPTMGNYNTRLKGRNLKIQSISQNIIQTKSIDENLPNVNRNLASDIDYVENLYLFHFVKRNLYQSSFSSPVEEKIIQGGCKVLDVACGSGTWLLDLSTKYENSDFFGLDFQAIYPQEIKPPNLNFIEADILDGLPFPDNIFDFVHQDNMISILQRTQWEFVLSELIRVTKPGGYIEISETIQTFNGFGPIMQKIFNILYSSLLKQDVDVKVIYDLESMLESQPNITKVHRDEREIIMGPNGGKIGIACQETFESFYNTKMTIEILSSETGISKEEYKRMMGDITNELKETRPEFINFRLWAQKM</sequence>
<evidence type="ECO:0000259" key="1">
    <source>
        <dbReference type="Pfam" id="PF13649"/>
    </source>
</evidence>
<dbReference type="AlphaFoldDB" id="A0A9N9G144"/>
<dbReference type="InterPro" id="IPR029063">
    <property type="entry name" value="SAM-dependent_MTases_sf"/>
</dbReference>
<evidence type="ECO:0000313" key="3">
    <source>
        <dbReference type="Proteomes" id="UP000789570"/>
    </source>
</evidence>
<name>A0A9N9G144_9GLOM</name>
<dbReference type="Gene3D" id="3.40.50.150">
    <property type="entry name" value="Vaccinia Virus protein VP39"/>
    <property type="match status" value="1"/>
</dbReference>
<gene>
    <name evidence="2" type="ORF">FCALED_LOCUS7413</name>
</gene>
<organism evidence="2 3">
    <name type="scientific">Funneliformis caledonium</name>
    <dbReference type="NCBI Taxonomy" id="1117310"/>
    <lineage>
        <taxon>Eukaryota</taxon>
        <taxon>Fungi</taxon>
        <taxon>Fungi incertae sedis</taxon>
        <taxon>Mucoromycota</taxon>
        <taxon>Glomeromycotina</taxon>
        <taxon>Glomeromycetes</taxon>
        <taxon>Glomerales</taxon>
        <taxon>Glomeraceae</taxon>
        <taxon>Funneliformis</taxon>
    </lineage>
</organism>
<feature type="domain" description="Methyltransferase" evidence="1">
    <location>
        <begin position="266"/>
        <end position="357"/>
    </location>
</feature>
<dbReference type="InterPro" id="IPR041698">
    <property type="entry name" value="Methyltransf_25"/>
</dbReference>
<dbReference type="CDD" id="cd02440">
    <property type="entry name" value="AdoMet_MTases"/>
    <property type="match status" value="1"/>
</dbReference>
<feature type="non-terminal residue" evidence="2">
    <location>
        <position position="488"/>
    </location>
</feature>
<proteinExistence type="predicted"/>
<dbReference type="PANTHER" id="PTHR43591:SF24">
    <property type="entry name" value="2-METHOXY-6-POLYPRENYL-1,4-BENZOQUINOL METHYLASE, MITOCHONDRIAL"/>
    <property type="match status" value="1"/>
</dbReference>
<evidence type="ECO:0000313" key="2">
    <source>
        <dbReference type="EMBL" id="CAG8577381.1"/>
    </source>
</evidence>
<dbReference type="SUPFAM" id="SSF53335">
    <property type="entry name" value="S-adenosyl-L-methionine-dependent methyltransferases"/>
    <property type="match status" value="1"/>
</dbReference>
<reference evidence="2" key="1">
    <citation type="submission" date="2021-06" db="EMBL/GenBank/DDBJ databases">
        <authorList>
            <person name="Kallberg Y."/>
            <person name="Tangrot J."/>
            <person name="Rosling A."/>
        </authorList>
    </citation>
    <scope>NUCLEOTIDE SEQUENCE</scope>
    <source>
        <strain evidence="2">UK204</strain>
    </source>
</reference>
<dbReference type="OrthoDB" id="2013972at2759"/>
<dbReference type="EMBL" id="CAJVPQ010001955">
    <property type="protein sequence ID" value="CAG8577381.1"/>
    <property type="molecule type" value="Genomic_DNA"/>
</dbReference>
<accession>A0A9N9G144</accession>
<dbReference type="Pfam" id="PF13649">
    <property type="entry name" value="Methyltransf_25"/>
    <property type="match status" value="1"/>
</dbReference>
<dbReference type="PANTHER" id="PTHR43591">
    <property type="entry name" value="METHYLTRANSFERASE"/>
    <property type="match status" value="1"/>
</dbReference>
<dbReference type="Proteomes" id="UP000789570">
    <property type="component" value="Unassembled WGS sequence"/>
</dbReference>
<protein>
    <submittedName>
        <fullName evidence="2">1969_t:CDS:1</fullName>
    </submittedName>
</protein>